<evidence type="ECO:0000313" key="3">
    <source>
        <dbReference type="Proteomes" id="UP000509510"/>
    </source>
</evidence>
<name>A0A7H8R8N0_TALRU</name>
<dbReference type="RefSeq" id="XP_035348800.1">
    <property type="nucleotide sequence ID" value="XM_035492907.1"/>
</dbReference>
<gene>
    <name evidence="2" type="ORF">TRUGW13939_09787</name>
</gene>
<feature type="compositionally biased region" description="Basic and acidic residues" evidence="1">
    <location>
        <begin position="536"/>
        <end position="548"/>
    </location>
</feature>
<dbReference type="OrthoDB" id="5341904at2759"/>
<feature type="region of interest" description="Disordered" evidence="1">
    <location>
        <begin position="172"/>
        <end position="192"/>
    </location>
</feature>
<dbReference type="AlphaFoldDB" id="A0A7H8R8N0"/>
<feature type="compositionally biased region" description="Polar residues" evidence="1">
    <location>
        <begin position="617"/>
        <end position="632"/>
    </location>
</feature>
<keyword evidence="3" id="KW-1185">Reference proteome</keyword>
<feature type="compositionally biased region" description="Basic and acidic residues" evidence="1">
    <location>
        <begin position="599"/>
        <end position="609"/>
    </location>
</feature>
<sequence length="698" mass="77729">MGHSSSKEALPELPTRPRLPKSPSDQSSFDIPQPKLAKVRRRPKDNHALLDESMIWKSPWTGDLLPKAAPEVYDTNHNRGRSFPSFSALQRGSSFSSSNGGKRWSTPDASLPSRHDTPLARSSSYVSRKLSKKRFDPQVSSQQRQRQTRRREPTFGFLDFDTSKEALSSFYVTRTGDTPPNSPIGTPNVPLMRRKSLRTPGIPMRPPPRKLYIRDTSSVEQDQMNACSFAAIPASRFSRWPLSESDEERDHSHPSTFNHRSISPVELDYSHLGGFKRGSLRIMNRSASPANSVHTRHLMSGNGSTTFPKLDDHTLVNANGLLNNIDPTSCVFDSQNKPLVQYCGYDDPGQPHARGRSPRKEQMPSDAQVLLNPTLKSYKRSSSRLREVIETVGVIESKGVSIPERKPDRFPGNTDSGYSSLDSDGSSCPSNSPPRGYQMVPPEQKTENHGAMNAESQYLLLCEPRDNELYLKQSVDGISVPRITTSPECRTPENEQNMYDDSMQQEYIPPGPPRYYSNLGPTAVPPVPDAISIYKGDSDSDSSSHETDSILSLRSRRLSTSNLKRVLGKNADSEDNLTSYSPRKGNVLSKGRRSPSKSPVKDSRLRSLSEPRYQIRYRSTSPSPLRGSQNSHDIIPPVPRIPSTFGGRRSSPSPRHATETALPRGRTRSRTVGPEHTKLVKARQVSVNRVSNAQVIDL</sequence>
<proteinExistence type="predicted"/>
<feature type="region of interest" description="Disordered" evidence="1">
    <location>
        <begin position="482"/>
        <end position="551"/>
    </location>
</feature>
<feature type="region of interest" description="Disordered" evidence="1">
    <location>
        <begin position="400"/>
        <end position="449"/>
    </location>
</feature>
<feature type="region of interest" description="Disordered" evidence="1">
    <location>
        <begin position="73"/>
        <end position="156"/>
    </location>
</feature>
<evidence type="ECO:0000313" key="2">
    <source>
        <dbReference type="EMBL" id="QKX62626.1"/>
    </source>
</evidence>
<accession>A0A7H8R8N0</accession>
<reference evidence="3" key="1">
    <citation type="submission" date="2020-06" db="EMBL/GenBank/DDBJ databases">
        <title>A chromosome-scale genome assembly of Talaromyces rugulosus W13939.</title>
        <authorList>
            <person name="Wang B."/>
            <person name="Guo L."/>
            <person name="Ye K."/>
            <person name="Wang L."/>
        </authorList>
    </citation>
    <scope>NUCLEOTIDE SEQUENCE [LARGE SCALE GENOMIC DNA]</scope>
    <source>
        <strain evidence="3">W13939</strain>
    </source>
</reference>
<protein>
    <submittedName>
        <fullName evidence="2">Uncharacterized protein</fullName>
    </submittedName>
</protein>
<feature type="compositionally biased region" description="Polar residues" evidence="1">
    <location>
        <begin position="172"/>
        <end position="185"/>
    </location>
</feature>
<feature type="region of interest" description="Disordered" evidence="1">
    <location>
        <begin position="347"/>
        <end position="367"/>
    </location>
</feature>
<feature type="region of interest" description="Disordered" evidence="1">
    <location>
        <begin position="1"/>
        <end position="52"/>
    </location>
</feature>
<evidence type="ECO:0000256" key="1">
    <source>
        <dbReference type="SAM" id="MobiDB-lite"/>
    </source>
</evidence>
<feature type="compositionally biased region" description="Low complexity" evidence="1">
    <location>
        <begin position="415"/>
        <end position="434"/>
    </location>
</feature>
<dbReference type="Proteomes" id="UP000509510">
    <property type="component" value="Chromosome V"/>
</dbReference>
<dbReference type="GeneID" id="55997270"/>
<dbReference type="EMBL" id="CP055902">
    <property type="protein sequence ID" value="QKX62626.1"/>
    <property type="molecule type" value="Genomic_DNA"/>
</dbReference>
<feature type="compositionally biased region" description="Polar residues" evidence="1">
    <location>
        <begin position="84"/>
        <end position="100"/>
    </location>
</feature>
<feature type="region of interest" description="Disordered" evidence="1">
    <location>
        <begin position="567"/>
        <end position="675"/>
    </location>
</feature>
<feature type="compositionally biased region" description="Basic and acidic residues" evidence="1">
    <location>
        <begin position="1"/>
        <end position="10"/>
    </location>
</feature>
<feature type="compositionally biased region" description="Polar residues" evidence="1">
    <location>
        <begin position="482"/>
        <end position="505"/>
    </location>
</feature>
<organism evidence="2 3">
    <name type="scientific">Talaromyces rugulosus</name>
    <name type="common">Penicillium rugulosum</name>
    <dbReference type="NCBI Taxonomy" id="121627"/>
    <lineage>
        <taxon>Eukaryota</taxon>
        <taxon>Fungi</taxon>
        <taxon>Dikarya</taxon>
        <taxon>Ascomycota</taxon>
        <taxon>Pezizomycotina</taxon>
        <taxon>Eurotiomycetes</taxon>
        <taxon>Eurotiomycetidae</taxon>
        <taxon>Eurotiales</taxon>
        <taxon>Trichocomaceae</taxon>
        <taxon>Talaromyces</taxon>
        <taxon>Talaromyces sect. Islandici</taxon>
    </lineage>
</organism>
<dbReference type="KEGG" id="trg:TRUGW13939_09787"/>